<accession>K3YF82</accession>
<dbReference type="InParanoid" id="K3YF82"/>
<keyword evidence="2" id="KW-1185">Reference proteome</keyword>
<dbReference type="Gramene" id="KQK98742">
    <property type="protein sequence ID" value="KQK98742"/>
    <property type="gene ID" value="SETIT_012899mg"/>
</dbReference>
<reference evidence="2" key="1">
    <citation type="journal article" date="2012" name="Nat. Biotechnol.">
        <title>Reference genome sequence of the model plant Setaria.</title>
        <authorList>
            <person name="Bennetzen J.L."/>
            <person name="Schmutz J."/>
            <person name="Wang H."/>
            <person name="Percifield R."/>
            <person name="Hawkins J."/>
            <person name="Pontaroli A.C."/>
            <person name="Estep M."/>
            <person name="Feng L."/>
            <person name="Vaughn J.N."/>
            <person name="Grimwood J."/>
            <person name="Jenkins J."/>
            <person name="Barry K."/>
            <person name="Lindquist E."/>
            <person name="Hellsten U."/>
            <person name="Deshpande S."/>
            <person name="Wang X."/>
            <person name="Wu X."/>
            <person name="Mitros T."/>
            <person name="Triplett J."/>
            <person name="Yang X."/>
            <person name="Ye C.Y."/>
            <person name="Mauro-Herrera M."/>
            <person name="Wang L."/>
            <person name="Li P."/>
            <person name="Sharma M."/>
            <person name="Sharma R."/>
            <person name="Ronald P.C."/>
            <person name="Panaud O."/>
            <person name="Kellogg E.A."/>
            <person name="Brutnell T.P."/>
            <person name="Doust A.N."/>
            <person name="Tuskan G.A."/>
            <person name="Rokhsar D."/>
            <person name="Devos K.M."/>
        </authorList>
    </citation>
    <scope>NUCLEOTIDE SEQUENCE [LARGE SCALE GENOMIC DNA]</scope>
    <source>
        <strain evidence="2">cv. Yugu1</strain>
    </source>
</reference>
<dbReference type="EnsemblPlants" id="KQK98742">
    <property type="protein sequence ID" value="KQK98742"/>
    <property type="gene ID" value="SETIT_012899mg"/>
</dbReference>
<dbReference type="AlphaFoldDB" id="K3YF82"/>
<sequence>MQTISTLYLQTSKFVCQFPCTKRPRNVNTTDCFSLCD</sequence>
<name>K3YF82_SETIT</name>
<proteinExistence type="predicted"/>
<protein>
    <submittedName>
        <fullName evidence="1">Uncharacterized protein</fullName>
    </submittedName>
</protein>
<dbReference type="EMBL" id="AGNK02004499">
    <property type="status" value="NOT_ANNOTATED_CDS"/>
    <property type="molecule type" value="Genomic_DNA"/>
</dbReference>
<dbReference type="Proteomes" id="UP000004995">
    <property type="component" value="Unassembled WGS sequence"/>
</dbReference>
<reference evidence="1" key="2">
    <citation type="submission" date="2018-08" db="UniProtKB">
        <authorList>
            <consortium name="EnsemblPlants"/>
        </authorList>
    </citation>
    <scope>IDENTIFICATION</scope>
    <source>
        <strain evidence="1">Yugu1</strain>
    </source>
</reference>
<organism evidence="1 2">
    <name type="scientific">Setaria italica</name>
    <name type="common">Foxtail millet</name>
    <name type="synonym">Panicum italicum</name>
    <dbReference type="NCBI Taxonomy" id="4555"/>
    <lineage>
        <taxon>Eukaryota</taxon>
        <taxon>Viridiplantae</taxon>
        <taxon>Streptophyta</taxon>
        <taxon>Embryophyta</taxon>
        <taxon>Tracheophyta</taxon>
        <taxon>Spermatophyta</taxon>
        <taxon>Magnoliopsida</taxon>
        <taxon>Liliopsida</taxon>
        <taxon>Poales</taxon>
        <taxon>Poaceae</taxon>
        <taxon>PACMAD clade</taxon>
        <taxon>Panicoideae</taxon>
        <taxon>Panicodae</taxon>
        <taxon>Paniceae</taxon>
        <taxon>Cenchrinae</taxon>
        <taxon>Setaria</taxon>
    </lineage>
</organism>
<evidence type="ECO:0000313" key="1">
    <source>
        <dbReference type="EnsemblPlants" id="KQK98742"/>
    </source>
</evidence>
<dbReference type="HOGENOM" id="CLU_3351992_0_0_1"/>
<evidence type="ECO:0000313" key="2">
    <source>
        <dbReference type="Proteomes" id="UP000004995"/>
    </source>
</evidence>